<comment type="caution">
    <text evidence="2">The sequence shown here is derived from an EMBL/GenBank/DDBJ whole genome shotgun (WGS) entry which is preliminary data.</text>
</comment>
<evidence type="ECO:0000313" key="3">
    <source>
        <dbReference type="Proteomes" id="UP000519439"/>
    </source>
</evidence>
<reference evidence="2 3" key="1">
    <citation type="submission" date="2020-08" db="EMBL/GenBank/DDBJ databases">
        <title>Genomic Encyclopedia of Type Strains, Phase IV (KMG-IV): sequencing the most valuable type-strain genomes for metagenomic binning, comparative biology and taxonomic classification.</title>
        <authorList>
            <person name="Goeker M."/>
        </authorList>
    </citation>
    <scope>NUCLEOTIDE SEQUENCE [LARGE SCALE GENOMIC DNA]</scope>
    <source>
        <strain evidence="2 3">DSM 15743</strain>
    </source>
</reference>
<feature type="signal peptide" evidence="1">
    <location>
        <begin position="1"/>
        <end position="24"/>
    </location>
</feature>
<evidence type="ECO:0000256" key="1">
    <source>
        <dbReference type="SAM" id="SignalP"/>
    </source>
</evidence>
<name>A0A7W6ICM8_9HYPH</name>
<dbReference type="InterPro" id="IPR006597">
    <property type="entry name" value="Sel1-like"/>
</dbReference>
<accession>A0A7W6ICM8</accession>
<dbReference type="SMART" id="SM00671">
    <property type="entry name" value="SEL1"/>
    <property type="match status" value="18"/>
</dbReference>
<sequence>MRSALLVLILNLLALVPSCGQARAQGGMDANPRDRFIAAMTAMEQLKQHKDAAAFVAQADMLQGGLPISETNPLKVPHIGEAESLYERALAVQGAHWPSAALRRAKLLLAQRRDPESIERALELLRRAAALQNREAAFVLGGLMEEGAGGRQDLDGARNLYRLALRSGHGPAGLALARLETDPAKANVYAMQGVKLLFEEARQGSADAARLLADHYRSTGEGPERLRIAIEWYRRAVDLGDDEAALRLGRLYLDPKSAMQRPKEARDFFLLAAQRGSIDAAMILAEDPYKGSILGVPGSEAELWLNRAIATGSPHALVLAAEIRSQGGEEGQKAAKALLAEAIRRVDNDVAALVAIGRHARDGVLMERDVPLALKLFDRAAGADSVAASYEFARTALIYPEEVTDDMRKAALERLRSAADRGHAKAAVMMGDAYLRGRSLSETHEEALRWYRKAAENGSAVAYIRIGDFYAGRATATEALRALEWYRKAADAESAIAMVRLGKMFGEGRGVPQDQALAAAWFSRAAAMGSGAAMVELGALYAHVGGPDHVNMARESLEKASRSGDLRAPIALAKLYLVRGERQPAENTLKKSAEGGSAEAALQLADLLASGQPTPEQANAARRWLAFAERTTVNDDGRLGRLALVYLKLPDAASIGHGLAILEALVRKNDAEVMTLLATALLKGAGMKPDPARAEALLRRAVQLGDDGARFVLAKAYRDGVGLPRDPARAFALYRELYNEEPGDTRVQLALGDSYARGDGVPQDRRVAAEFYSRAAQQGDPEGQLRLGTAYLHGGGMPRDERKAEQWLSRAAESGLVAAKIQLASAKLSGLGTAIDAEGAFVSHLRAAEAGSPVAMIEVARALIVGLGTQADPLLARTWLERAAALGSSDAMFELYRLNEIGGSANAHEAERWLKQAAQSGHAAAMYRLSLHYRQGTSGQDDAAAREWLAKAAQAGHAQAVKALARQASAAPQPE</sequence>
<keyword evidence="1" id="KW-0732">Signal</keyword>
<protein>
    <recommendedName>
        <fullName evidence="4">Sel1 repeat family protein</fullName>
    </recommendedName>
</protein>
<proteinExistence type="predicted"/>
<gene>
    <name evidence="2" type="ORF">GGR34_000643</name>
</gene>
<dbReference type="PANTHER" id="PTHR11102">
    <property type="entry name" value="SEL-1-LIKE PROTEIN"/>
    <property type="match status" value="1"/>
</dbReference>
<dbReference type="PANTHER" id="PTHR11102:SF160">
    <property type="entry name" value="ERAD-ASSOCIATED E3 UBIQUITIN-PROTEIN LIGASE COMPONENT HRD3"/>
    <property type="match status" value="1"/>
</dbReference>
<dbReference type="Gene3D" id="1.25.40.10">
    <property type="entry name" value="Tetratricopeptide repeat domain"/>
    <property type="match status" value="4"/>
</dbReference>
<dbReference type="RefSeq" id="WP_027314858.1">
    <property type="nucleotide sequence ID" value="NZ_JACIDC010000002.1"/>
</dbReference>
<organism evidence="2 3">
    <name type="scientific">Microvirga flocculans</name>
    <dbReference type="NCBI Taxonomy" id="217168"/>
    <lineage>
        <taxon>Bacteria</taxon>
        <taxon>Pseudomonadati</taxon>
        <taxon>Pseudomonadota</taxon>
        <taxon>Alphaproteobacteria</taxon>
        <taxon>Hyphomicrobiales</taxon>
        <taxon>Methylobacteriaceae</taxon>
        <taxon>Microvirga</taxon>
    </lineage>
</organism>
<dbReference type="InterPro" id="IPR011990">
    <property type="entry name" value="TPR-like_helical_dom_sf"/>
</dbReference>
<evidence type="ECO:0000313" key="2">
    <source>
        <dbReference type="EMBL" id="MBB4039008.1"/>
    </source>
</evidence>
<feature type="chain" id="PRO_5031564492" description="Sel1 repeat family protein" evidence="1">
    <location>
        <begin position="25"/>
        <end position="975"/>
    </location>
</feature>
<keyword evidence="3" id="KW-1185">Reference proteome</keyword>
<dbReference type="Proteomes" id="UP000519439">
    <property type="component" value="Unassembled WGS sequence"/>
</dbReference>
<evidence type="ECO:0008006" key="4">
    <source>
        <dbReference type="Google" id="ProtNLM"/>
    </source>
</evidence>
<dbReference type="SUPFAM" id="SSF81901">
    <property type="entry name" value="HCP-like"/>
    <property type="match status" value="4"/>
</dbReference>
<dbReference type="Pfam" id="PF08238">
    <property type="entry name" value="Sel1"/>
    <property type="match status" value="16"/>
</dbReference>
<dbReference type="AlphaFoldDB" id="A0A7W6ICM8"/>
<dbReference type="EMBL" id="JACIDC010000002">
    <property type="protein sequence ID" value="MBB4039008.1"/>
    <property type="molecule type" value="Genomic_DNA"/>
</dbReference>
<dbReference type="InterPro" id="IPR050767">
    <property type="entry name" value="Sel1_AlgK"/>
</dbReference>